<feature type="transmembrane region" description="Helical" evidence="11">
    <location>
        <begin position="25"/>
        <end position="45"/>
    </location>
</feature>
<dbReference type="PANTHER" id="PTHR30046:SF0">
    <property type="entry name" value="FLAGELLAR M-RING PROTEIN"/>
    <property type="match status" value="1"/>
</dbReference>
<keyword evidence="14" id="KW-0969">Cilium</keyword>
<dbReference type="InterPro" id="IPR045851">
    <property type="entry name" value="AMP-bd_C_sf"/>
</dbReference>
<keyword evidence="8 9" id="KW-0975">Bacterial flagellum</keyword>
<gene>
    <name evidence="14" type="ORF">AR543_11215</name>
</gene>
<keyword evidence="7 11" id="KW-0472">Membrane</keyword>
<evidence type="ECO:0000256" key="10">
    <source>
        <dbReference type="SAM" id="MobiDB-lite"/>
    </source>
</evidence>
<name>A0A172ZFV6_9BACL</name>
<dbReference type="Pfam" id="PF08345">
    <property type="entry name" value="YscJ_FliF_C"/>
    <property type="match status" value="1"/>
</dbReference>
<evidence type="ECO:0000256" key="4">
    <source>
        <dbReference type="ARBA" id="ARBA00022475"/>
    </source>
</evidence>
<keyword evidence="15" id="KW-1185">Reference proteome</keyword>
<feature type="region of interest" description="Disordered" evidence="10">
    <location>
        <begin position="309"/>
        <end position="350"/>
    </location>
</feature>
<dbReference type="Proteomes" id="UP000078148">
    <property type="component" value="Chromosome"/>
</dbReference>
<feature type="transmembrane region" description="Helical" evidence="11">
    <location>
        <begin position="449"/>
        <end position="469"/>
    </location>
</feature>
<dbReference type="PRINTS" id="PR01009">
    <property type="entry name" value="FLGMRINGFLIF"/>
</dbReference>
<evidence type="ECO:0000256" key="5">
    <source>
        <dbReference type="ARBA" id="ARBA00022692"/>
    </source>
</evidence>
<dbReference type="KEGG" id="pbv:AR543_11215"/>
<dbReference type="InterPro" id="IPR043427">
    <property type="entry name" value="YscJ/FliF"/>
</dbReference>
<evidence type="ECO:0000256" key="6">
    <source>
        <dbReference type="ARBA" id="ARBA00022989"/>
    </source>
</evidence>
<dbReference type="OrthoDB" id="9807026at2"/>
<organism evidence="14 15">
    <name type="scientific">Paenibacillus bovis</name>
    <dbReference type="NCBI Taxonomy" id="1616788"/>
    <lineage>
        <taxon>Bacteria</taxon>
        <taxon>Bacillati</taxon>
        <taxon>Bacillota</taxon>
        <taxon>Bacilli</taxon>
        <taxon>Bacillales</taxon>
        <taxon>Paenibacillaceae</taxon>
        <taxon>Paenibacillus</taxon>
    </lineage>
</organism>
<reference evidence="15" key="1">
    <citation type="submission" date="2015-10" db="EMBL/GenBank/DDBJ databases">
        <title>Genome of Paenibacillus bovis sp. nov.</title>
        <authorList>
            <person name="Wu Z."/>
            <person name="Gao C."/>
            <person name="Liu Z."/>
            <person name="Zheng H."/>
        </authorList>
    </citation>
    <scope>NUCLEOTIDE SEQUENCE [LARGE SCALE GENOMIC DNA]</scope>
    <source>
        <strain evidence="15">BD3526</strain>
    </source>
</reference>
<evidence type="ECO:0000313" key="15">
    <source>
        <dbReference type="Proteomes" id="UP000078148"/>
    </source>
</evidence>
<feature type="compositionally biased region" description="Polar residues" evidence="10">
    <location>
        <begin position="309"/>
        <end position="332"/>
    </location>
</feature>
<evidence type="ECO:0000256" key="11">
    <source>
        <dbReference type="SAM" id="Phobius"/>
    </source>
</evidence>
<dbReference type="InterPro" id="IPR000067">
    <property type="entry name" value="FlgMring_FliF"/>
</dbReference>
<dbReference type="GO" id="GO:0009431">
    <property type="term" value="C:bacterial-type flagellum basal body, MS ring"/>
    <property type="evidence" value="ECO:0007669"/>
    <property type="project" value="InterPro"/>
</dbReference>
<dbReference type="STRING" id="1616788.AR543_11215"/>
<dbReference type="Pfam" id="PF01514">
    <property type="entry name" value="YscJ_FliF"/>
    <property type="match status" value="1"/>
</dbReference>
<dbReference type="Gene3D" id="3.30.300.30">
    <property type="match status" value="1"/>
</dbReference>
<dbReference type="RefSeq" id="WP_060534431.1">
    <property type="nucleotide sequence ID" value="NZ_CP013023.1"/>
</dbReference>
<comment type="similarity">
    <text evidence="3 9">Belongs to the FliF family.</text>
</comment>
<evidence type="ECO:0000256" key="7">
    <source>
        <dbReference type="ARBA" id="ARBA00023136"/>
    </source>
</evidence>
<evidence type="ECO:0000259" key="13">
    <source>
        <dbReference type="Pfam" id="PF08345"/>
    </source>
</evidence>
<protein>
    <recommendedName>
        <fullName evidence="9">Flagellar M-ring protein</fullName>
    </recommendedName>
</protein>
<evidence type="ECO:0000313" key="14">
    <source>
        <dbReference type="EMBL" id="ANF96516.1"/>
    </source>
</evidence>
<evidence type="ECO:0000256" key="2">
    <source>
        <dbReference type="ARBA" id="ARBA00004651"/>
    </source>
</evidence>
<keyword evidence="14" id="KW-0966">Cell projection</keyword>
<evidence type="ECO:0000259" key="12">
    <source>
        <dbReference type="Pfam" id="PF01514"/>
    </source>
</evidence>
<keyword evidence="5 11" id="KW-0812">Transmembrane</keyword>
<reference evidence="14 15" key="2">
    <citation type="journal article" date="2016" name="Int. J. Syst. Evol. Microbiol.">
        <title>Paenibacillus bovis sp. nov., isolated from raw yak (Bos grunniens) milk.</title>
        <authorList>
            <person name="Gao C."/>
            <person name="Han J."/>
            <person name="Liu Z."/>
            <person name="Xu X."/>
            <person name="Hang F."/>
            <person name="Wu Z."/>
        </authorList>
    </citation>
    <scope>NUCLEOTIDE SEQUENCE [LARGE SCALE GENOMIC DNA]</scope>
    <source>
        <strain evidence="14 15">BD3526</strain>
    </source>
</reference>
<keyword evidence="14" id="KW-0282">Flagellum</keyword>
<dbReference type="InterPro" id="IPR013556">
    <property type="entry name" value="Flag_M-ring_C"/>
</dbReference>
<dbReference type="EMBL" id="CP013023">
    <property type="protein sequence ID" value="ANF96516.1"/>
    <property type="molecule type" value="Genomic_DNA"/>
</dbReference>
<dbReference type="GO" id="GO:0005886">
    <property type="term" value="C:plasma membrane"/>
    <property type="evidence" value="ECO:0007669"/>
    <property type="project" value="UniProtKB-SubCell"/>
</dbReference>
<dbReference type="GO" id="GO:0003774">
    <property type="term" value="F:cytoskeletal motor activity"/>
    <property type="evidence" value="ECO:0007669"/>
    <property type="project" value="InterPro"/>
</dbReference>
<dbReference type="InterPro" id="IPR006182">
    <property type="entry name" value="FliF_N_dom"/>
</dbReference>
<dbReference type="AlphaFoldDB" id="A0A172ZFV6"/>
<dbReference type="PANTHER" id="PTHR30046">
    <property type="entry name" value="FLAGELLAR M-RING PROTEIN"/>
    <property type="match status" value="1"/>
</dbReference>
<keyword evidence="6 11" id="KW-1133">Transmembrane helix</keyword>
<evidence type="ECO:0000256" key="9">
    <source>
        <dbReference type="PIRNR" id="PIRNR004862"/>
    </source>
</evidence>
<accession>A0A172ZFV6</accession>
<proteinExistence type="inferred from homology"/>
<comment type="function">
    <text evidence="9">The M ring may be actively involved in energy transduction.</text>
</comment>
<feature type="domain" description="Flagellar M-ring N-terminal" evidence="12">
    <location>
        <begin position="46"/>
        <end position="217"/>
    </location>
</feature>
<sequence length="533" mass="58090">MNERVAQYRDKIVQYWRKFNKNQKILLISTLAFIIIAIVVLTIQFSKTEYEVAFQDLDAADSAAVMEYLTGQGIPYQLSQDGKSISVPTESAAQAKVAVGSQGLIENGSIGFSEFNTSSSAIGMTDNEFNVKYNNALNGEVSQLLRNMNGVENAKVLINLPEESLFAATEDQDTATASVVMQFKPGVRLTQEAIDGYFNLVSTAVPRLPIENITITNGTDGSELVSTVKGGRAGNLIGAVQDNMALQKKYESDVENNIRQFLARLVGPERVNVLVNSTLNFDQKTSKEDLVEPVDEENMKGIEISAQEIQESYTGTSTPDSGVAGTGSTDTPTYPGGSSSGNNESEKSQSTINYEVNRIHNEIADSPYHVQDLAVTVAIEPNPNLTADAQTALNQQIQGMLQSIVRASLAENGIDYTTNAQALQGKVNVISQAFATNETTDEGFFASNMNWIIGAAAALVLGIIGFIIYRRRKQQQLAEEMGEDIMLPPVTELPSISLDNLTNDSQVRKQLESLAKKKPDEFVNLLRTWLADE</sequence>
<dbReference type="PIRSF" id="PIRSF004862">
    <property type="entry name" value="FliF"/>
    <property type="match status" value="1"/>
</dbReference>
<evidence type="ECO:0000256" key="1">
    <source>
        <dbReference type="ARBA" id="ARBA00004117"/>
    </source>
</evidence>
<evidence type="ECO:0000256" key="3">
    <source>
        <dbReference type="ARBA" id="ARBA00007971"/>
    </source>
</evidence>
<dbReference type="NCBIfam" id="TIGR00206">
    <property type="entry name" value="fliF"/>
    <property type="match status" value="1"/>
</dbReference>
<keyword evidence="4" id="KW-1003">Cell membrane</keyword>
<feature type="domain" description="Flagellar M-ring C-terminal" evidence="13">
    <location>
        <begin position="262"/>
        <end position="407"/>
    </location>
</feature>
<dbReference type="GO" id="GO:0071973">
    <property type="term" value="P:bacterial-type flagellum-dependent cell motility"/>
    <property type="evidence" value="ECO:0007669"/>
    <property type="project" value="InterPro"/>
</dbReference>
<comment type="subcellular location">
    <subcellularLocation>
        <location evidence="1 9">Bacterial flagellum basal body</location>
    </subcellularLocation>
    <subcellularLocation>
        <location evidence="2">Cell membrane</location>
        <topology evidence="2">Multi-pass membrane protein</topology>
    </subcellularLocation>
</comment>
<evidence type="ECO:0000256" key="8">
    <source>
        <dbReference type="ARBA" id="ARBA00023143"/>
    </source>
</evidence>